<name>A0AAW0GU34_9APHY</name>
<protein>
    <submittedName>
        <fullName evidence="2">Uncharacterized protein</fullName>
    </submittedName>
</protein>
<dbReference type="EMBL" id="JASBNA010000001">
    <property type="protein sequence ID" value="KAK7695597.1"/>
    <property type="molecule type" value="Genomic_DNA"/>
</dbReference>
<dbReference type="Pfam" id="PF15496">
    <property type="entry name" value="DUF4646"/>
    <property type="match status" value="1"/>
</dbReference>
<dbReference type="AlphaFoldDB" id="A0AAW0GU34"/>
<proteinExistence type="predicted"/>
<dbReference type="InterPro" id="IPR028018">
    <property type="entry name" value="DUF4646"/>
</dbReference>
<feature type="compositionally biased region" description="Basic residues" evidence="1">
    <location>
        <begin position="693"/>
        <end position="716"/>
    </location>
</feature>
<feature type="region of interest" description="Disordered" evidence="1">
    <location>
        <begin position="115"/>
        <end position="220"/>
    </location>
</feature>
<comment type="caution">
    <text evidence="2">The sequence shown here is derived from an EMBL/GenBank/DDBJ whole genome shotgun (WGS) entry which is preliminary data.</text>
</comment>
<feature type="region of interest" description="Disordered" evidence="1">
    <location>
        <begin position="684"/>
        <end position="717"/>
    </location>
</feature>
<reference evidence="2 3" key="1">
    <citation type="submission" date="2022-09" db="EMBL/GenBank/DDBJ databases">
        <authorList>
            <person name="Palmer J.M."/>
        </authorList>
    </citation>
    <scope>NUCLEOTIDE SEQUENCE [LARGE SCALE GENOMIC DNA]</scope>
    <source>
        <strain evidence="2 3">DSM 7382</strain>
    </source>
</reference>
<dbReference type="Proteomes" id="UP001385951">
    <property type="component" value="Unassembled WGS sequence"/>
</dbReference>
<feature type="compositionally biased region" description="Acidic residues" evidence="1">
    <location>
        <begin position="646"/>
        <end position="661"/>
    </location>
</feature>
<feature type="compositionally biased region" description="Basic and acidic residues" evidence="1">
    <location>
        <begin position="234"/>
        <end position="252"/>
    </location>
</feature>
<sequence length="737" mass="81333">MASYAFPGGASPLQQYAQPLGVVPGTPGPQYPTINPQGANIPAGQVVYTTSYDASGQMIYHPFKAVPASYKTSAGIVTGIQWVPIDTTSVLPVGAAPATGDVLQSVDRIASDRSRDWGRDRDRDDDRYRDSYRRTGRDDRDRDRDRRSGAWDSRDDYRRREEDDYRRKDDREIRRAQDRDERERRRERESRRMSQGTDLYAAAGGDAYRRESKYGSGGIDDLERRFQDLDVDRNRDRDRRERPGEYDRDRIARSRRGSMYGGERPVLPGQDPYSRGSPAAGYAVTPGGYPGTTTPGYATSSPYATTANTAGYPPTSGIYGRDATDPSGIRRPVSPYQQGPVGPPTTSPYHNPSALSRPASPYRGVAPLASSYARDAAGAVPRPTSPYRGVPPVQRAASPYHGGGPLPPRPASPYHAGGVLPARPSSPYYGGVSAPRPISPNPGGVYPPGHIMAGKPVGQGRSGISRVPSPAPPGGYGDPRNSPQTGYGAGIGGGYGGSPHIPGPGMEDPRAMPPPEGFARPPNLAQPYTPFDTMKIQDMDDFFENIPRTPLVLMTHDVYHEDWIRFMTDLSLAWAGKLPVPQYSQDGRAPKRTYLTADLIDLWNASFFVKRGIEAVLYKGRERRSGASAGAFDTHLPGFEDTPGYSDDDDDLSEDSDDDEEYDRHRGGAYGAYAGVYGRGAESQMAEFQEARRARRERRKADKKRRRQERRHRRRVREADRKYSLYLTCVTPRDPLM</sequence>
<feature type="region of interest" description="Disordered" evidence="1">
    <location>
        <begin position="308"/>
        <end position="358"/>
    </location>
</feature>
<accession>A0AAW0GU34</accession>
<feature type="compositionally biased region" description="Gly residues" evidence="1">
    <location>
        <begin position="487"/>
        <end position="497"/>
    </location>
</feature>
<feature type="region of interest" description="Disordered" evidence="1">
    <location>
        <begin position="234"/>
        <end position="279"/>
    </location>
</feature>
<evidence type="ECO:0000256" key="1">
    <source>
        <dbReference type="SAM" id="MobiDB-lite"/>
    </source>
</evidence>
<feature type="region of interest" description="Disordered" evidence="1">
    <location>
        <begin position="440"/>
        <end position="509"/>
    </location>
</feature>
<evidence type="ECO:0000313" key="3">
    <source>
        <dbReference type="Proteomes" id="UP001385951"/>
    </source>
</evidence>
<keyword evidence="3" id="KW-1185">Reference proteome</keyword>
<feature type="region of interest" description="Disordered" evidence="1">
    <location>
        <begin position="376"/>
        <end position="419"/>
    </location>
</feature>
<feature type="compositionally biased region" description="Basic and acidic residues" evidence="1">
    <location>
        <begin position="115"/>
        <end position="192"/>
    </location>
</feature>
<feature type="region of interest" description="Disordered" evidence="1">
    <location>
        <begin position="629"/>
        <end position="666"/>
    </location>
</feature>
<evidence type="ECO:0000313" key="2">
    <source>
        <dbReference type="EMBL" id="KAK7695597.1"/>
    </source>
</evidence>
<organism evidence="2 3">
    <name type="scientific">Cerrena zonata</name>
    <dbReference type="NCBI Taxonomy" id="2478898"/>
    <lineage>
        <taxon>Eukaryota</taxon>
        <taxon>Fungi</taxon>
        <taxon>Dikarya</taxon>
        <taxon>Basidiomycota</taxon>
        <taxon>Agaricomycotina</taxon>
        <taxon>Agaricomycetes</taxon>
        <taxon>Polyporales</taxon>
        <taxon>Cerrenaceae</taxon>
        <taxon>Cerrena</taxon>
    </lineage>
</organism>
<gene>
    <name evidence="2" type="ORF">QCA50_000233</name>
</gene>